<proteinExistence type="predicted"/>
<accession>A0A0K1W0Z7</accession>
<dbReference type="InterPro" id="IPR054816">
    <property type="entry name" value="Lipoprotein_mollicutes-type_CS"/>
</dbReference>
<dbReference type="AlphaFoldDB" id="A0A0K1W0Z7"/>
<evidence type="ECO:0008006" key="4">
    <source>
        <dbReference type="Google" id="ProtNLM"/>
    </source>
</evidence>
<reference evidence="2 3" key="1">
    <citation type="journal article" date="2015" name="Genome Announc.">
        <title>Complete Genome Sequence of Spiroplasma litorale TN-1T (DSM 21781), a Bacterium Isolated from a Green-Eyed Horsefly (Tabanus nigrovittatus).</title>
        <authorList>
            <person name="Lo W.S."/>
            <person name="Lai Y.C."/>
            <person name="Lien Y.W."/>
            <person name="Wang T.H."/>
            <person name="Kuo C.H."/>
        </authorList>
    </citation>
    <scope>NUCLEOTIDE SEQUENCE [LARGE SCALE GENOMIC DNA]</scope>
    <source>
        <strain evidence="2 3">TN-1</strain>
    </source>
</reference>
<evidence type="ECO:0000313" key="3">
    <source>
        <dbReference type="Proteomes" id="UP000067476"/>
    </source>
</evidence>
<keyword evidence="3" id="KW-1185">Reference proteome</keyword>
<sequence>MKKLLSFLAAFSMVATSSATVISCGNSEGGEQSSTKKDLATAVKEKNLGSIKGSNEKPTVDDIVKAINAKNKDLNLTKEDVKFSGEWTIKKAKLQANETSKNFSGSVEVNYEYSVSNAQRTPFDIGLVSQVIDNKDLGKLVRPNSFNEGYLMVSDIKNREKIHNDLDRFIRAVLEKAKGYYDIDADTIMKMIQVEYKDKDGNIISEDNKEITTIRGTIIPGHEDDIDGFHVTGEVNIKIKQYASFKEQYDVTNLGDILFTDVNDKYLIENDLITAFKSKNEKLSSFEQLEIREYDLEKGQAKIGVQINGDYDQNPVSISFNKSNKPEEGKIGKFNLDEFKGVINMPFSQEQEVNAESLSDYLNTVDNAMEFWQSFVSNSGKYFFIGQKSQESEASSAKDGTVDLAQFKKDFAGIADFSVNQENTEITLSFKTTALNKYSGYQISGKTVIEIE</sequence>
<dbReference type="PROSITE" id="PS51257">
    <property type="entry name" value="PROKAR_LIPOPROTEIN"/>
    <property type="match status" value="1"/>
</dbReference>
<name>A0A0K1W0Z7_9MOLU</name>
<evidence type="ECO:0000313" key="2">
    <source>
        <dbReference type="EMBL" id="AKX33861.1"/>
    </source>
</evidence>
<dbReference type="NCBIfam" id="NF038029">
    <property type="entry name" value="LP_plasma"/>
    <property type="match status" value="1"/>
</dbReference>
<feature type="chain" id="PRO_5005470741" description="Lipoprotein" evidence="1">
    <location>
        <begin position="20"/>
        <end position="452"/>
    </location>
</feature>
<dbReference type="EMBL" id="CP012357">
    <property type="protein sequence ID" value="AKX33861.1"/>
    <property type="molecule type" value="Genomic_DNA"/>
</dbReference>
<gene>
    <name evidence="2" type="ORF">SLITO_v1c01970</name>
</gene>
<dbReference type="OrthoDB" id="388967at2"/>
<dbReference type="KEGG" id="sll:SLITO_v1c01970"/>
<organism evidence="2 3">
    <name type="scientific">Spiroplasma litorale</name>
    <dbReference type="NCBI Taxonomy" id="216942"/>
    <lineage>
        <taxon>Bacteria</taxon>
        <taxon>Bacillati</taxon>
        <taxon>Mycoplasmatota</taxon>
        <taxon>Mollicutes</taxon>
        <taxon>Entomoplasmatales</taxon>
        <taxon>Spiroplasmataceae</taxon>
        <taxon>Spiroplasma</taxon>
    </lineage>
</organism>
<keyword evidence="1" id="KW-0732">Signal</keyword>
<evidence type="ECO:0000256" key="1">
    <source>
        <dbReference type="SAM" id="SignalP"/>
    </source>
</evidence>
<dbReference type="PATRIC" id="fig|216942.3.peg.197"/>
<protein>
    <recommendedName>
        <fullName evidence="4">Lipoprotein</fullName>
    </recommendedName>
</protein>
<feature type="signal peptide" evidence="1">
    <location>
        <begin position="1"/>
        <end position="19"/>
    </location>
</feature>
<dbReference type="RefSeq" id="WP_075057959.1">
    <property type="nucleotide sequence ID" value="NZ_CP012357.1"/>
</dbReference>
<dbReference type="Proteomes" id="UP000067476">
    <property type="component" value="Chromosome"/>
</dbReference>